<dbReference type="RefSeq" id="WP_364376022.1">
    <property type="nucleotide sequence ID" value="NZ_BAAAXS010000001.1"/>
</dbReference>
<organism evidence="1 2">
    <name type="scientific">Nonomuraea salmonea</name>
    <dbReference type="NCBI Taxonomy" id="46181"/>
    <lineage>
        <taxon>Bacteria</taxon>
        <taxon>Bacillati</taxon>
        <taxon>Actinomycetota</taxon>
        <taxon>Actinomycetes</taxon>
        <taxon>Streptosporangiales</taxon>
        <taxon>Streptosporangiaceae</taxon>
        <taxon>Nonomuraea</taxon>
    </lineage>
</organism>
<reference evidence="1 2" key="1">
    <citation type="submission" date="2024-09" db="EMBL/GenBank/DDBJ databases">
        <authorList>
            <person name="Sun Q."/>
            <person name="Mori K."/>
        </authorList>
    </citation>
    <scope>NUCLEOTIDE SEQUENCE [LARGE SCALE GENOMIC DNA]</scope>
    <source>
        <strain evidence="1 2">JCM 3324</strain>
    </source>
</reference>
<protein>
    <submittedName>
        <fullName evidence="1">Uncharacterized protein</fullName>
    </submittedName>
</protein>
<sequence length="143" mass="14876">MSEAKLTGGRLPAAAAAQWVCPHEKSAAQGCVTCYDDSSAAGPAAPVWELAVWFTSERPMPIAALKDVRRHGGRFALDQPSTPLVYLLSGQVRAATAAQAVAGLVGFLLANRHVVDAFVVTEIRAVHRTVGGSGPIAGQSLMV</sequence>
<proteinExistence type="predicted"/>
<evidence type="ECO:0000313" key="1">
    <source>
        <dbReference type="EMBL" id="MFB9469956.1"/>
    </source>
</evidence>
<dbReference type="EMBL" id="JBHMCF010000011">
    <property type="protein sequence ID" value="MFB9469956.1"/>
    <property type="molecule type" value="Genomic_DNA"/>
</dbReference>
<dbReference type="Proteomes" id="UP001589568">
    <property type="component" value="Unassembled WGS sequence"/>
</dbReference>
<name>A0ABV5NI84_9ACTN</name>
<evidence type="ECO:0000313" key="2">
    <source>
        <dbReference type="Proteomes" id="UP001589568"/>
    </source>
</evidence>
<gene>
    <name evidence="1" type="ORF">ACFFR3_10600</name>
</gene>
<keyword evidence="2" id="KW-1185">Reference proteome</keyword>
<accession>A0ABV5NI84</accession>
<comment type="caution">
    <text evidence="1">The sequence shown here is derived from an EMBL/GenBank/DDBJ whole genome shotgun (WGS) entry which is preliminary data.</text>
</comment>